<feature type="region of interest" description="Disordered" evidence="7">
    <location>
        <begin position="1012"/>
        <end position="1130"/>
    </location>
</feature>
<feature type="compositionally biased region" description="Low complexity" evidence="7">
    <location>
        <begin position="1198"/>
        <end position="1210"/>
    </location>
</feature>
<feature type="compositionally biased region" description="Low complexity" evidence="7">
    <location>
        <begin position="98"/>
        <end position="126"/>
    </location>
</feature>
<reference evidence="10 11" key="1">
    <citation type="journal article" date="2018" name="Front. Microbiol.">
        <title>Prospects for Fungal Bioremediation of Acidic Radioactive Waste Sites: Characterization and Genome Sequence of Rhodotorula taiwanensis MD1149.</title>
        <authorList>
            <person name="Tkavc R."/>
            <person name="Matrosova V.Y."/>
            <person name="Grichenko O.E."/>
            <person name="Gostincar C."/>
            <person name="Volpe R.P."/>
            <person name="Klimenkova P."/>
            <person name="Gaidamakova E.K."/>
            <person name="Zhou C.E."/>
            <person name="Stewart B.J."/>
            <person name="Lyman M.G."/>
            <person name="Malfatti S.A."/>
            <person name="Rubinfeld B."/>
            <person name="Courtot M."/>
            <person name="Singh J."/>
            <person name="Dalgard C.L."/>
            <person name="Hamilton T."/>
            <person name="Frey K.G."/>
            <person name="Gunde-Cimerman N."/>
            <person name="Dugan L."/>
            <person name="Daly M.J."/>
        </authorList>
    </citation>
    <scope>NUCLEOTIDE SEQUENCE [LARGE SCALE GENOMIC DNA]</scope>
    <source>
        <strain evidence="10 11">MD1149</strain>
    </source>
</reference>
<dbReference type="EMBL" id="PJQD01000072">
    <property type="protein sequence ID" value="POY71755.1"/>
    <property type="molecule type" value="Genomic_DNA"/>
</dbReference>
<evidence type="ECO:0000259" key="9">
    <source>
        <dbReference type="Pfam" id="PF10377"/>
    </source>
</evidence>
<feature type="compositionally biased region" description="Basic and acidic residues" evidence="7">
    <location>
        <begin position="1020"/>
        <end position="1031"/>
    </location>
</feature>
<evidence type="ECO:0000259" key="8">
    <source>
        <dbReference type="Pfam" id="PF04108"/>
    </source>
</evidence>
<dbReference type="GO" id="GO:0034727">
    <property type="term" value="P:piecemeal microautophagy of the nucleus"/>
    <property type="evidence" value="ECO:0007669"/>
    <property type="project" value="TreeGrafter"/>
</dbReference>
<keyword evidence="11" id="KW-1185">Reference proteome</keyword>
<protein>
    <recommendedName>
        <fullName evidence="6">Autophagy-related protein 11</fullName>
    </recommendedName>
</protein>
<evidence type="ECO:0000256" key="5">
    <source>
        <dbReference type="ARBA" id="ARBA00023054"/>
    </source>
</evidence>
<dbReference type="OrthoDB" id="447953at2759"/>
<keyword evidence="5" id="KW-0175">Coiled coil</keyword>
<dbReference type="GO" id="GO:0034517">
    <property type="term" value="P:ribophagy"/>
    <property type="evidence" value="ECO:0007669"/>
    <property type="project" value="TreeGrafter"/>
</dbReference>
<evidence type="ECO:0000256" key="7">
    <source>
        <dbReference type="SAM" id="MobiDB-lite"/>
    </source>
</evidence>
<feature type="domain" description="Autophagy-related protein 11 C-terminal" evidence="9">
    <location>
        <begin position="882"/>
        <end position="1007"/>
    </location>
</feature>
<keyword evidence="6" id="KW-0926">Vacuole</keyword>
<keyword evidence="3 6" id="KW-0653">Protein transport</keyword>
<proteinExistence type="inferred from homology"/>
<dbReference type="GO" id="GO:0060090">
    <property type="term" value="F:molecular adaptor activity"/>
    <property type="evidence" value="ECO:0007669"/>
    <property type="project" value="TreeGrafter"/>
</dbReference>
<keyword evidence="2 6" id="KW-0813">Transport</keyword>
<evidence type="ECO:0000256" key="3">
    <source>
        <dbReference type="ARBA" id="ARBA00022927"/>
    </source>
</evidence>
<evidence type="ECO:0000313" key="10">
    <source>
        <dbReference type="EMBL" id="POY71755.1"/>
    </source>
</evidence>
<dbReference type="GO" id="GO:0015031">
    <property type="term" value="P:protein transport"/>
    <property type="evidence" value="ECO:0007669"/>
    <property type="project" value="UniProtKB-KW"/>
</dbReference>
<feature type="domain" description="Autophagy protein ATG17-like" evidence="8">
    <location>
        <begin position="182"/>
        <end position="504"/>
    </location>
</feature>
<evidence type="ECO:0000256" key="4">
    <source>
        <dbReference type="ARBA" id="ARBA00023006"/>
    </source>
</evidence>
<feature type="region of interest" description="Disordered" evidence="7">
    <location>
        <begin position="1194"/>
        <end position="1277"/>
    </location>
</feature>
<dbReference type="GO" id="GO:0019901">
    <property type="term" value="F:protein kinase binding"/>
    <property type="evidence" value="ECO:0007669"/>
    <property type="project" value="TreeGrafter"/>
</dbReference>
<dbReference type="GO" id="GO:0005774">
    <property type="term" value="C:vacuolar membrane"/>
    <property type="evidence" value="ECO:0007669"/>
    <property type="project" value="UniProtKB-SubCell"/>
</dbReference>
<dbReference type="GO" id="GO:0061709">
    <property type="term" value="P:reticulophagy"/>
    <property type="evidence" value="ECO:0007669"/>
    <property type="project" value="TreeGrafter"/>
</dbReference>
<feature type="region of interest" description="Disordered" evidence="7">
    <location>
        <begin position="1325"/>
        <end position="1401"/>
    </location>
</feature>
<dbReference type="PANTHER" id="PTHR13222">
    <property type="entry name" value="RB1-INDUCIBLE COILED-COIL"/>
    <property type="match status" value="1"/>
</dbReference>
<dbReference type="GO" id="GO:0000422">
    <property type="term" value="P:autophagy of mitochondrion"/>
    <property type="evidence" value="ECO:0007669"/>
    <property type="project" value="TreeGrafter"/>
</dbReference>
<evidence type="ECO:0000256" key="2">
    <source>
        <dbReference type="ARBA" id="ARBA00022448"/>
    </source>
</evidence>
<dbReference type="GO" id="GO:1903599">
    <property type="term" value="P:positive regulation of autophagy of mitochondrion"/>
    <property type="evidence" value="ECO:0007669"/>
    <property type="project" value="UniProtKB-UniRule"/>
</dbReference>
<keyword evidence="4 6" id="KW-0072">Autophagy</keyword>
<dbReference type="Pfam" id="PF04108">
    <property type="entry name" value="ATG17_like"/>
    <property type="match status" value="1"/>
</dbReference>
<comment type="caution">
    <text evidence="10">The sequence shown here is derived from an EMBL/GenBank/DDBJ whole genome shotgun (WGS) entry which is preliminary data.</text>
</comment>
<comment type="subunit">
    <text evidence="6">Homodimer.</text>
</comment>
<evidence type="ECO:0000256" key="1">
    <source>
        <dbReference type="ARBA" id="ARBA00009729"/>
    </source>
</evidence>
<sequence length="1401" mass="150696">MAAWAHYSLEGSSPEPVEAPRPSLFVVRSSDGAEFPLHRDDFRNITTLDELRYNLLSPLLSIPPEFLILMNEEGAPIARDDAVQHLLLLASTPSSSLQLQEAAGSSGDPSPDGSVVLRNSGSGSSGPAKAPRQRSSVKRIFVFDRDHLDSDPDEVADALAVTEDLVLGEPPLNPQDPLPSHLSLSQHNLATLHALVDSIHLQIASLALALANLRRVNTNTVNSFVQFFDSAQPSLERYERLLGGWEGAMEAVGKVAVISGLLTRSGAGAGTAASSVGGAPTPHDKQRYLGDYVSREKMLAVRDGCAKVLAELKIRSEGLQATLDAVTSATDAVQSELDITSSDLSDLEACTHDAEQGHLRIVELVQAGSEMTDPELLDECFGELSHADAEHRDRIRFLIERKNAMTRYFLLEMQKISALQSDIASVPSELAALDRDITTRTDNFKHLARLEGLIPAYVATVAEVVRRREYARLLSEQSDDLSSSFRPLAEFERSRRSHYRQTHSGKLPWEVRGLAGSANERVPEMALEILDKDEGLPEVGPDALDQLEEHIRHLEASNEHLSRELQAERSSWEERAAKLETRASTAEDALARAEQEAAAARDKLYRLDHSRADAESARREAEDRASGESKKREVAERDLASATAAEAELRKQWSALNDSHALMQSEYAALRAEHEQRQTAISEHEANLKAIQQAQQVLTVALAEKDKLLRDHRADAELDRAVLEKEADELRRLLVERDDAVEQATSATRQLRDDLTSLRDKSAAVERESLNTAVQASTVESALNDARRAAAEAKQERSRLRAIAYEALRELASFWQHNALVSSDVSGLTVLKTDLSPTTPPAYTPAAATIPAGPDAQGLDTEALSTLLTDLSAYDHEAFHRAVLEKAEGLAGGVKKWIKEAKAYRERAHRATAASVDKIAFRNFTKGDLALFLPTRNSAVPVWAAFNVSFPHHFLSASGVIAEQMRTREWIVARVTEMTEKVVDPKDPSTNPYLLPAGTKYFMLEVEPWSSKESSRRRRISTDKTSGDRRTSSKGTRLEGPTIAAPSTGSAEGSADATPPPGSRAVASSPPTFRRTVSEGSPLPPNAIEFGRSDFSIPEAEEDEPRGMSRTPSPSLDAAHAAKSEGVRPIVRPSELSKAIALSTPSTPALDDPFAASVRSPFGTPDVAAYSSSPHAPTILTDFRHGETSSEALPAFLPASSARRPSRASADGSVLSVARGPRYAGPAERSRHATSIARAGSVSNPATALLSSSPASTSASSIHVVSQPRSVSSASGILSASIHRRGSSSALGAGTPASSVKAAPTQAAQLVGSGWRAISQNVIDESSTLRADPKVSKGWPSASSPGNGQASSFSPPTTVASKKSTSSILDALRGNKGTSSRGAESASAEGEMRKLLGQPPF</sequence>
<dbReference type="InterPro" id="IPR045326">
    <property type="entry name" value="ATG17-like_dom"/>
</dbReference>
<dbReference type="PANTHER" id="PTHR13222:SF1">
    <property type="entry name" value="RB1-INDUCIBLE COILED-COIL PROTEIN 1"/>
    <property type="match status" value="1"/>
</dbReference>
<evidence type="ECO:0000256" key="6">
    <source>
        <dbReference type="RuleBase" id="RU367075"/>
    </source>
</evidence>
<name>A0A2S5B4T9_9BASI</name>
<comment type="function">
    <text evidence="6">Involved in cytoplasm to vacuole transport (Cvt), pexophagy, mitophagy and nucleophagy. Recruits mitochondria for their selective degradation via autophagy (mitophagy) during starvation. Works as scaffold proteins that recruit ATG proteins to the pre-autophagosome (PAS), the site of vesicle/autophagosome formation. Required for the Cvt vesicles completion.</text>
</comment>
<dbReference type="InterPro" id="IPR040040">
    <property type="entry name" value="ATG11"/>
</dbReference>
<feature type="compositionally biased region" description="Low complexity" evidence="7">
    <location>
        <begin position="1377"/>
        <end position="1389"/>
    </location>
</feature>
<comment type="similarity">
    <text evidence="1 6">Belongs to the ATG11 family.</text>
</comment>
<gene>
    <name evidence="10" type="ORF">BMF94_5116</name>
</gene>
<dbReference type="GO" id="GO:0000045">
    <property type="term" value="P:autophagosome assembly"/>
    <property type="evidence" value="ECO:0007669"/>
    <property type="project" value="UniProtKB-UniRule"/>
</dbReference>
<feature type="region of interest" description="Disordered" evidence="7">
    <location>
        <begin position="1287"/>
        <end position="1306"/>
    </location>
</feature>
<dbReference type="Pfam" id="PF10377">
    <property type="entry name" value="ATG11"/>
    <property type="match status" value="1"/>
</dbReference>
<feature type="region of interest" description="Disordered" evidence="7">
    <location>
        <begin position="1"/>
        <end position="20"/>
    </location>
</feature>
<accession>A0A2S5B4T9</accession>
<feature type="compositionally biased region" description="Polar residues" evidence="7">
    <location>
        <begin position="1341"/>
        <end position="1368"/>
    </location>
</feature>
<dbReference type="Proteomes" id="UP000237144">
    <property type="component" value="Unassembled WGS sequence"/>
</dbReference>
<feature type="region of interest" description="Disordered" evidence="7">
    <location>
        <begin position="98"/>
        <end position="133"/>
    </location>
</feature>
<feature type="region of interest" description="Disordered" evidence="7">
    <location>
        <begin position="611"/>
        <end position="639"/>
    </location>
</feature>
<comment type="subcellular location">
    <subcellularLocation>
        <location evidence="6">Preautophagosomal structure membrane</location>
        <topology evidence="6">Peripheral membrane protein</topology>
    </subcellularLocation>
    <subcellularLocation>
        <location evidence="6">Vacuole membrane</location>
        <topology evidence="6">Peripheral membrane protein</topology>
    </subcellularLocation>
    <text evidence="6">During pexophagy, accumulates in the vacuolar membrane region, where the peroxisomes contact the vacuole.</text>
</comment>
<evidence type="ECO:0000313" key="11">
    <source>
        <dbReference type="Proteomes" id="UP000237144"/>
    </source>
</evidence>
<dbReference type="GO" id="GO:0034045">
    <property type="term" value="C:phagophore assembly site membrane"/>
    <property type="evidence" value="ECO:0007669"/>
    <property type="project" value="UniProtKB-SubCell"/>
</dbReference>
<dbReference type="STRING" id="741276.A0A2S5B4T9"/>
<feature type="compositionally biased region" description="Low complexity" evidence="7">
    <location>
        <begin position="1245"/>
        <end position="1261"/>
    </location>
</feature>
<keyword evidence="6" id="KW-0472">Membrane</keyword>
<organism evidence="10 11">
    <name type="scientific">Rhodotorula taiwanensis</name>
    <dbReference type="NCBI Taxonomy" id="741276"/>
    <lineage>
        <taxon>Eukaryota</taxon>
        <taxon>Fungi</taxon>
        <taxon>Dikarya</taxon>
        <taxon>Basidiomycota</taxon>
        <taxon>Pucciniomycotina</taxon>
        <taxon>Microbotryomycetes</taxon>
        <taxon>Sporidiobolales</taxon>
        <taxon>Sporidiobolaceae</taxon>
        <taxon>Rhodotorula</taxon>
    </lineage>
</organism>
<dbReference type="GO" id="GO:1990316">
    <property type="term" value="C:Atg1/ULK1 kinase complex"/>
    <property type="evidence" value="ECO:0007669"/>
    <property type="project" value="TreeGrafter"/>
</dbReference>
<dbReference type="InterPro" id="IPR019460">
    <property type="entry name" value="Atg11_C"/>
</dbReference>